<evidence type="ECO:0000256" key="6">
    <source>
        <dbReference type="SAM" id="Phobius"/>
    </source>
</evidence>
<evidence type="ECO:0000259" key="7">
    <source>
        <dbReference type="Pfam" id="PF00535"/>
    </source>
</evidence>
<evidence type="ECO:0000256" key="2">
    <source>
        <dbReference type="ARBA" id="ARBA00006739"/>
    </source>
</evidence>
<dbReference type="InterPro" id="IPR001173">
    <property type="entry name" value="Glyco_trans_2-like"/>
</dbReference>
<keyword evidence="9" id="KW-0808">Transferase</keyword>
<evidence type="ECO:0000256" key="5">
    <source>
        <dbReference type="ARBA" id="ARBA00023136"/>
    </source>
</evidence>
<dbReference type="OrthoDB" id="9810303at2"/>
<dbReference type="InterPro" id="IPR050256">
    <property type="entry name" value="Glycosyltransferase_2"/>
</dbReference>
<evidence type="ECO:0000256" key="4">
    <source>
        <dbReference type="ARBA" id="ARBA00022989"/>
    </source>
</evidence>
<dbReference type="EMBL" id="PVMZ01000007">
    <property type="protein sequence ID" value="PRX20970.1"/>
    <property type="molecule type" value="Genomic_DNA"/>
</dbReference>
<organism evidence="9 10">
    <name type="scientific">Actinoplanes italicus</name>
    <dbReference type="NCBI Taxonomy" id="113567"/>
    <lineage>
        <taxon>Bacteria</taxon>
        <taxon>Bacillati</taxon>
        <taxon>Actinomycetota</taxon>
        <taxon>Actinomycetes</taxon>
        <taxon>Micromonosporales</taxon>
        <taxon>Micromonosporaceae</taxon>
        <taxon>Actinoplanes</taxon>
    </lineage>
</organism>
<dbReference type="AlphaFoldDB" id="A0A2T0KCK2"/>
<accession>A0A2T0KCK2</accession>
<gene>
    <name evidence="9" type="ORF">CLV67_107247</name>
</gene>
<feature type="domain" description="GtrA/DPMS transmembrane" evidence="8">
    <location>
        <begin position="219"/>
        <end position="332"/>
    </location>
</feature>
<comment type="similarity">
    <text evidence="2">Belongs to the glycosyltransferase 2 family.</text>
</comment>
<sequence length="354" mass="37964">MIVLIPAYQPDHRLAHLVERLNRHQVLVVDDGSGPPYAQAFEEARRAGAEVITLPTNRGKGFALKTGFAHVAARYPGEDVICADSDGQHRADDIEAVAERLRTTPAAMVLGVRRFTGPVPARSRYGNAATRVLFRMITGLAVTDTQTGLRGYPARMLGRLGGVPGDRFEYELRLLLRAARERLPVEEVGIATVYLEGNRSSHFRPVIDSARIYGPLLAFAGSSLLAFAVDAALLAGMVALTGQLATSAVAARLVSATLNYSVNRSAVFGGGERVPHRRALPRYAALAVVSLTANVLLLRFLTSATGSLAIGKVITEAALFLAGFAVQRMFVFHRRSSATGTPIATARQPAGTRR</sequence>
<dbReference type="PANTHER" id="PTHR48090:SF7">
    <property type="entry name" value="RFBJ PROTEIN"/>
    <property type="match status" value="1"/>
</dbReference>
<comment type="caution">
    <text evidence="9">The sequence shown here is derived from an EMBL/GenBank/DDBJ whole genome shotgun (WGS) entry which is preliminary data.</text>
</comment>
<feature type="transmembrane region" description="Helical" evidence="6">
    <location>
        <begin position="212"/>
        <end position="238"/>
    </location>
</feature>
<comment type="subcellular location">
    <subcellularLocation>
        <location evidence="1">Membrane</location>
        <topology evidence="1">Multi-pass membrane protein</topology>
    </subcellularLocation>
</comment>
<feature type="transmembrane region" description="Helical" evidence="6">
    <location>
        <begin position="283"/>
        <end position="302"/>
    </location>
</feature>
<dbReference type="Proteomes" id="UP000239415">
    <property type="component" value="Unassembled WGS sequence"/>
</dbReference>
<dbReference type="InterPro" id="IPR007267">
    <property type="entry name" value="GtrA_DPMS_TM"/>
</dbReference>
<evidence type="ECO:0000256" key="3">
    <source>
        <dbReference type="ARBA" id="ARBA00022692"/>
    </source>
</evidence>
<keyword evidence="3 6" id="KW-0812">Transmembrane</keyword>
<dbReference type="GO" id="GO:0000271">
    <property type="term" value="P:polysaccharide biosynthetic process"/>
    <property type="evidence" value="ECO:0007669"/>
    <property type="project" value="InterPro"/>
</dbReference>
<keyword evidence="4 6" id="KW-1133">Transmembrane helix</keyword>
<dbReference type="GO" id="GO:0016740">
    <property type="term" value="F:transferase activity"/>
    <property type="evidence" value="ECO:0007669"/>
    <property type="project" value="UniProtKB-KW"/>
</dbReference>
<reference evidence="9 10" key="1">
    <citation type="submission" date="2018-03" db="EMBL/GenBank/DDBJ databases">
        <title>Genomic Encyclopedia of Archaeal and Bacterial Type Strains, Phase II (KMG-II): from individual species to whole genera.</title>
        <authorList>
            <person name="Goeker M."/>
        </authorList>
    </citation>
    <scope>NUCLEOTIDE SEQUENCE [LARGE SCALE GENOMIC DNA]</scope>
    <source>
        <strain evidence="9 10">DSM 43146</strain>
    </source>
</reference>
<keyword evidence="10" id="KW-1185">Reference proteome</keyword>
<dbReference type="SUPFAM" id="SSF53448">
    <property type="entry name" value="Nucleotide-diphospho-sugar transferases"/>
    <property type="match status" value="1"/>
</dbReference>
<dbReference type="Gene3D" id="3.90.550.10">
    <property type="entry name" value="Spore Coat Polysaccharide Biosynthesis Protein SpsA, Chain A"/>
    <property type="match status" value="1"/>
</dbReference>
<dbReference type="Pfam" id="PF00535">
    <property type="entry name" value="Glycos_transf_2"/>
    <property type="match status" value="1"/>
</dbReference>
<feature type="domain" description="Glycosyltransferase 2-like" evidence="7">
    <location>
        <begin position="3"/>
        <end position="128"/>
    </location>
</feature>
<keyword evidence="5 6" id="KW-0472">Membrane</keyword>
<protein>
    <submittedName>
        <fullName evidence="9">Glycosyltransferase involved in cell wall biosynthesis</fullName>
    </submittedName>
</protein>
<name>A0A2T0KCK2_9ACTN</name>
<evidence type="ECO:0000256" key="1">
    <source>
        <dbReference type="ARBA" id="ARBA00004141"/>
    </source>
</evidence>
<dbReference type="PANTHER" id="PTHR48090">
    <property type="entry name" value="UNDECAPRENYL-PHOSPHATE 4-DEOXY-4-FORMAMIDO-L-ARABINOSE TRANSFERASE-RELATED"/>
    <property type="match status" value="1"/>
</dbReference>
<dbReference type="GO" id="GO:0016020">
    <property type="term" value="C:membrane"/>
    <property type="evidence" value="ECO:0007669"/>
    <property type="project" value="UniProtKB-SubCell"/>
</dbReference>
<proteinExistence type="inferred from homology"/>
<evidence type="ECO:0000313" key="10">
    <source>
        <dbReference type="Proteomes" id="UP000239415"/>
    </source>
</evidence>
<feature type="transmembrane region" description="Helical" evidence="6">
    <location>
        <begin position="308"/>
        <end position="326"/>
    </location>
</feature>
<dbReference type="CDD" id="cd04179">
    <property type="entry name" value="DPM_DPG-synthase_like"/>
    <property type="match status" value="1"/>
</dbReference>
<dbReference type="Pfam" id="PF04138">
    <property type="entry name" value="GtrA_DPMS_TM"/>
    <property type="match status" value="1"/>
</dbReference>
<evidence type="ECO:0000313" key="9">
    <source>
        <dbReference type="EMBL" id="PRX20970.1"/>
    </source>
</evidence>
<evidence type="ECO:0000259" key="8">
    <source>
        <dbReference type="Pfam" id="PF04138"/>
    </source>
</evidence>
<dbReference type="InterPro" id="IPR029044">
    <property type="entry name" value="Nucleotide-diphossugar_trans"/>
</dbReference>